<organism evidence="2 3">
    <name type="scientific">Cannabis sativa</name>
    <name type="common">Hemp</name>
    <name type="synonym">Marijuana</name>
    <dbReference type="NCBI Taxonomy" id="3483"/>
    <lineage>
        <taxon>Eukaryota</taxon>
        <taxon>Viridiplantae</taxon>
        <taxon>Streptophyta</taxon>
        <taxon>Embryophyta</taxon>
        <taxon>Tracheophyta</taxon>
        <taxon>Spermatophyta</taxon>
        <taxon>Magnoliopsida</taxon>
        <taxon>eudicotyledons</taxon>
        <taxon>Gunneridae</taxon>
        <taxon>Pentapetalae</taxon>
        <taxon>rosids</taxon>
        <taxon>fabids</taxon>
        <taxon>Rosales</taxon>
        <taxon>Cannabaceae</taxon>
        <taxon>Cannabis</taxon>
    </lineage>
</organism>
<keyword evidence="3" id="KW-1185">Reference proteome</keyword>
<dbReference type="Gramene" id="evm.model.01.2619">
    <property type="protein sequence ID" value="cds.evm.model.01.2619"/>
    <property type="gene ID" value="evm.TU.01.2619"/>
</dbReference>
<accession>A0A803NLX3</accession>
<name>A0A803NLX3_CANSA</name>
<reference evidence="2" key="1">
    <citation type="submission" date="2018-11" db="EMBL/GenBank/DDBJ databases">
        <authorList>
            <person name="Grassa J C."/>
        </authorList>
    </citation>
    <scope>NUCLEOTIDE SEQUENCE [LARGE SCALE GENOMIC DNA]</scope>
</reference>
<dbReference type="Gene3D" id="3.60.10.10">
    <property type="entry name" value="Endonuclease/exonuclease/phosphatase"/>
    <property type="match status" value="1"/>
</dbReference>
<evidence type="ECO:0000256" key="1">
    <source>
        <dbReference type="SAM" id="MobiDB-lite"/>
    </source>
</evidence>
<evidence type="ECO:0000313" key="3">
    <source>
        <dbReference type="Proteomes" id="UP000596661"/>
    </source>
</evidence>
<dbReference type="EnsemblPlants" id="evm.model.01.2619">
    <property type="protein sequence ID" value="cds.evm.model.01.2619"/>
    <property type="gene ID" value="evm.TU.01.2619"/>
</dbReference>
<feature type="compositionally biased region" description="Basic residues" evidence="1">
    <location>
        <begin position="1"/>
        <end position="22"/>
    </location>
</feature>
<reference evidence="2" key="2">
    <citation type="submission" date="2021-03" db="UniProtKB">
        <authorList>
            <consortium name="EnsemblPlants"/>
        </authorList>
    </citation>
    <scope>IDENTIFICATION</scope>
</reference>
<feature type="region of interest" description="Disordered" evidence="1">
    <location>
        <begin position="1"/>
        <end position="31"/>
    </location>
</feature>
<evidence type="ECO:0000313" key="2">
    <source>
        <dbReference type="EnsemblPlants" id="cds.evm.model.01.2619"/>
    </source>
</evidence>
<proteinExistence type="predicted"/>
<dbReference type="Proteomes" id="UP000596661">
    <property type="component" value="Chromosome 1"/>
</dbReference>
<sequence length="332" mass="38089">MAKTRVKLQGKLKVTAKKKKRGPNSTADVRKTKSIEEVLSIEPLKFSEEEDKCSGKHSSMAPYCKMYFKHLYLQGLSATPPILRFDSVVRNLATSFENSSKDSKIKIIIEDIEEEISFWNSSLGANPPLSALEDRDRILKGEYTFFNKRHVVMKDCRRKEGRKQEWIVKKDSKKPEVDQPDVMASGSDEFQLITKGRKFKAKAPMECLTTLNLFQALSIPSTSGENQVGVTAQKDKEQMMNEQYITRRREYLLSPMDKIISWNVRGISSQQKQNEVKQFIANQKVGLVGLLKTRVNAPKLRALYQHMVMGWCFKSNIVWHRGGRIIVSWNPL</sequence>
<dbReference type="InterPro" id="IPR036691">
    <property type="entry name" value="Endo/exonu/phosph_ase_sf"/>
</dbReference>
<protein>
    <submittedName>
        <fullName evidence="2">Uncharacterized protein</fullName>
    </submittedName>
</protein>
<dbReference type="EMBL" id="UZAU01000077">
    <property type="status" value="NOT_ANNOTATED_CDS"/>
    <property type="molecule type" value="Genomic_DNA"/>
</dbReference>
<dbReference type="AlphaFoldDB" id="A0A803NLX3"/>